<evidence type="ECO:0000256" key="2">
    <source>
        <dbReference type="ARBA" id="ARBA00022692"/>
    </source>
</evidence>
<keyword evidence="3" id="KW-1133">Transmembrane helix</keyword>
<proteinExistence type="predicted"/>
<reference evidence="5" key="1">
    <citation type="submission" date="2020-11" db="EMBL/GenBank/DDBJ databases">
        <authorList>
            <person name="Tran Van P."/>
        </authorList>
    </citation>
    <scope>NUCLEOTIDE SEQUENCE</scope>
</reference>
<evidence type="ECO:0000256" key="4">
    <source>
        <dbReference type="ARBA" id="ARBA00023136"/>
    </source>
</evidence>
<dbReference type="InterPro" id="IPR018499">
    <property type="entry name" value="Tetraspanin/Peripherin"/>
</dbReference>
<protein>
    <submittedName>
        <fullName evidence="5">Uncharacterized protein</fullName>
    </submittedName>
</protein>
<sequence>MKSWVDLSDEWLLNAMSTYDPYSILSKSILEPMDFVQLGFECCGVYSPMDWTVLKSMRIPEYPKSAVPVSCCVGAFYGSNLRENMTDCGDPNVSCVEIQI</sequence>
<dbReference type="SUPFAM" id="SSF48652">
    <property type="entry name" value="Tetraspanin"/>
    <property type="match status" value="1"/>
</dbReference>
<dbReference type="InterPro" id="IPR008952">
    <property type="entry name" value="Tetraspanin_EC2_sf"/>
</dbReference>
<dbReference type="EMBL" id="OB662366">
    <property type="protein sequence ID" value="CAD7229941.1"/>
    <property type="molecule type" value="Genomic_DNA"/>
</dbReference>
<evidence type="ECO:0000313" key="5">
    <source>
        <dbReference type="EMBL" id="CAD7229941.1"/>
    </source>
</evidence>
<dbReference type="Pfam" id="PF00335">
    <property type="entry name" value="Tetraspanin"/>
    <property type="match status" value="1"/>
</dbReference>
<keyword evidence="2" id="KW-0812">Transmembrane</keyword>
<keyword evidence="4" id="KW-0472">Membrane</keyword>
<dbReference type="Gene3D" id="1.10.1450.10">
    <property type="entry name" value="Tetraspanin"/>
    <property type="match status" value="1"/>
</dbReference>
<comment type="subcellular location">
    <subcellularLocation>
        <location evidence="1">Membrane</location>
        <topology evidence="1">Multi-pass membrane protein</topology>
    </subcellularLocation>
</comment>
<dbReference type="AlphaFoldDB" id="A0A7R8WGG4"/>
<evidence type="ECO:0000256" key="3">
    <source>
        <dbReference type="ARBA" id="ARBA00022989"/>
    </source>
</evidence>
<name>A0A7R8WGG4_9CRUS</name>
<organism evidence="5">
    <name type="scientific">Cyprideis torosa</name>
    <dbReference type="NCBI Taxonomy" id="163714"/>
    <lineage>
        <taxon>Eukaryota</taxon>
        <taxon>Metazoa</taxon>
        <taxon>Ecdysozoa</taxon>
        <taxon>Arthropoda</taxon>
        <taxon>Crustacea</taxon>
        <taxon>Oligostraca</taxon>
        <taxon>Ostracoda</taxon>
        <taxon>Podocopa</taxon>
        <taxon>Podocopida</taxon>
        <taxon>Cytherocopina</taxon>
        <taxon>Cytheroidea</taxon>
        <taxon>Cytherideidae</taxon>
        <taxon>Cyprideis</taxon>
    </lineage>
</organism>
<accession>A0A7R8WGG4</accession>
<dbReference type="GO" id="GO:0016020">
    <property type="term" value="C:membrane"/>
    <property type="evidence" value="ECO:0007669"/>
    <property type="project" value="UniProtKB-SubCell"/>
</dbReference>
<gene>
    <name evidence="5" type="ORF">CTOB1V02_LOCUS7806</name>
</gene>
<evidence type="ECO:0000256" key="1">
    <source>
        <dbReference type="ARBA" id="ARBA00004141"/>
    </source>
</evidence>
<dbReference type="OrthoDB" id="8122038at2759"/>